<dbReference type="InterPro" id="IPR034746">
    <property type="entry name" value="POTRA"/>
</dbReference>
<name>A0A1V3FJW3_9BACL</name>
<dbReference type="GO" id="GO:0043093">
    <property type="term" value="P:FtsZ-dependent cytokinesis"/>
    <property type="evidence" value="ECO:0007669"/>
    <property type="project" value="UniProtKB-UniRule"/>
</dbReference>
<keyword evidence="2 8" id="KW-1003">Cell membrane</keyword>
<sequence>MGKEKGKVVVLEERVPKLKEQRRQRANRLLVAYIALFFMLLLGVVYAQSPLSNVAVIHVEGNHHIASQQIIQLSGITKQTSFWKVKKDEVEQRVKQHPEVKDVSVKKRIPNRIDIVIVERKRIAYILDKHSFLPILDNGKVLTHAKQVIPSDAPILVGWKEGEAIQDMAAQLANTPNSILNLISEIHYTPNALDARHITVYMNDGIEVSATIDRFAKKIVHYPSIVSQLQPGVKGVLHLEMSTYFKPYEADEGKENEDENER</sequence>
<feature type="domain" description="POTRA" evidence="9">
    <location>
        <begin position="52"/>
        <end position="120"/>
    </location>
</feature>
<dbReference type="PROSITE" id="PS51779">
    <property type="entry name" value="POTRA"/>
    <property type="match status" value="1"/>
</dbReference>
<dbReference type="Proteomes" id="UP000188458">
    <property type="component" value="Unassembled WGS sequence"/>
</dbReference>
<evidence type="ECO:0000256" key="8">
    <source>
        <dbReference type="HAMAP-Rule" id="MF_00912"/>
    </source>
</evidence>
<evidence type="ECO:0000256" key="5">
    <source>
        <dbReference type="ARBA" id="ARBA00022989"/>
    </source>
</evidence>
<dbReference type="PANTHER" id="PTHR37820">
    <property type="entry name" value="CELL DIVISION PROTEIN DIVIB"/>
    <property type="match status" value="1"/>
</dbReference>
<dbReference type="EMBL" id="MQAD01000019">
    <property type="protein sequence ID" value="OOE01794.1"/>
    <property type="molecule type" value="Genomic_DNA"/>
</dbReference>
<dbReference type="HAMAP" id="MF_00912">
    <property type="entry name" value="DivIB"/>
    <property type="match status" value="1"/>
</dbReference>
<keyword evidence="3 8" id="KW-0132">Cell division</keyword>
<keyword evidence="11" id="KW-1185">Reference proteome</keyword>
<dbReference type="GO" id="GO:0032153">
    <property type="term" value="C:cell division site"/>
    <property type="evidence" value="ECO:0007669"/>
    <property type="project" value="UniProtKB-UniRule"/>
</dbReference>
<evidence type="ECO:0000256" key="7">
    <source>
        <dbReference type="ARBA" id="ARBA00023306"/>
    </source>
</evidence>
<dbReference type="InterPro" id="IPR005548">
    <property type="entry name" value="Cell_div_FtsQ/DivIB_C"/>
</dbReference>
<keyword evidence="4 8" id="KW-0812">Transmembrane</keyword>
<evidence type="ECO:0000256" key="1">
    <source>
        <dbReference type="ARBA" id="ARBA00004370"/>
    </source>
</evidence>
<comment type="similarity">
    <text evidence="8">Belongs to the FtsQ/DivIB family. DivIB subfamily.</text>
</comment>
<evidence type="ECO:0000256" key="6">
    <source>
        <dbReference type="ARBA" id="ARBA00023136"/>
    </source>
</evidence>
<dbReference type="RefSeq" id="WP_077429491.1">
    <property type="nucleotide sequence ID" value="NZ_JALLIW010000015.1"/>
</dbReference>
<keyword evidence="6 8" id="KW-0472">Membrane</keyword>
<dbReference type="InterPro" id="IPR050487">
    <property type="entry name" value="FtsQ_DivIB"/>
</dbReference>
<evidence type="ECO:0000259" key="9">
    <source>
        <dbReference type="PROSITE" id="PS51779"/>
    </source>
</evidence>
<accession>A0A1V3FJW3</accession>
<evidence type="ECO:0000256" key="2">
    <source>
        <dbReference type="ARBA" id="ARBA00022475"/>
    </source>
</evidence>
<dbReference type="InterPro" id="IPR026580">
    <property type="entry name" value="DivIB"/>
</dbReference>
<feature type="transmembrane region" description="Helical" evidence="8">
    <location>
        <begin position="29"/>
        <end position="47"/>
    </location>
</feature>
<keyword evidence="7 8" id="KW-0131">Cell cycle</keyword>
<evidence type="ECO:0000256" key="4">
    <source>
        <dbReference type="ARBA" id="ARBA00022692"/>
    </source>
</evidence>
<dbReference type="Gene3D" id="3.10.20.310">
    <property type="entry name" value="membrane protein fhac"/>
    <property type="match status" value="1"/>
</dbReference>
<comment type="function">
    <text evidence="8">Cell division protein that may be involved in stabilizing or promoting the assembly of the division complex.</text>
</comment>
<evidence type="ECO:0000313" key="10">
    <source>
        <dbReference type="EMBL" id="OOE01794.1"/>
    </source>
</evidence>
<protein>
    <recommendedName>
        <fullName evidence="8">Cell division protein DivIB</fullName>
    </recommendedName>
</protein>
<dbReference type="Gene3D" id="3.40.50.10960">
    <property type="match status" value="1"/>
</dbReference>
<organism evidence="10 11">
    <name type="scientific">Anoxybacillus kestanbolensis</name>
    <dbReference type="NCBI Taxonomy" id="227476"/>
    <lineage>
        <taxon>Bacteria</taxon>
        <taxon>Bacillati</taxon>
        <taxon>Bacillota</taxon>
        <taxon>Bacilli</taxon>
        <taxon>Bacillales</taxon>
        <taxon>Anoxybacillaceae</taxon>
        <taxon>Anoxybacillus</taxon>
    </lineage>
</organism>
<comment type="caution">
    <text evidence="10">The sequence shown here is derived from an EMBL/GenBank/DDBJ whole genome shotgun (WGS) entry which is preliminary data.</text>
</comment>
<gene>
    <name evidence="8" type="primary">divIB</name>
    <name evidence="10" type="ORF">BO219_10505</name>
</gene>
<dbReference type="AlphaFoldDB" id="A0A1V3FJW3"/>
<dbReference type="PANTHER" id="PTHR37820:SF1">
    <property type="entry name" value="CELL DIVISION PROTEIN FTSQ"/>
    <property type="match status" value="1"/>
</dbReference>
<dbReference type="GO" id="GO:0005886">
    <property type="term" value="C:plasma membrane"/>
    <property type="evidence" value="ECO:0007669"/>
    <property type="project" value="UniProtKB-SubCell"/>
</dbReference>
<reference evidence="11" key="1">
    <citation type="submission" date="2016-11" db="EMBL/GenBank/DDBJ databases">
        <title>Draft genome sequence of Anoxybacillus sp. strain 103 isolated from the Qarvajar hot spring in Nagorno-Karabach.</title>
        <authorList>
            <person name="Hovhannisyan P."/>
            <person name="Panosyan H."/>
            <person name="Birkeland N.-K."/>
        </authorList>
    </citation>
    <scope>NUCLEOTIDE SEQUENCE [LARGE SCALE GENOMIC DNA]</scope>
    <source>
        <strain evidence="11">103</strain>
    </source>
</reference>
<dbReference type="Pfam" id="PF03799">
    <property type="entry name" value="FtsQ_DivIB_C"/>
    <property type="match status" value="1"/>
</dbReference>
<dbReference type="InterPro" id="IPR013685">
    <property type="entry name" value="POTRA_FtsQ_type"/>
</dbReference>
<comment type="subcellular location">
    <subcellularLocation>
        <location evidence="8">Cell membrane</location>
        <topology evidence="8">Single-pass type II membrane protein</topology>
    </subcellularLocation>
    <subcellularLocation>
        <location evidence="1">Membrane</location>
    </subcellularLocation>
    <text evidence="8">Localizes to the division septum.</text>
</comment>
<evidence type="ECO:0000313" key="11">
    <source>
        <dbReference type="Proteomes" id="UP000188458"/>
    </source>
</evidence>
<proteinExistence type="inferred from homology"/>
<keyword evidence="5 8" id="KW-1133">Transmembrane helix</keyword>
<evidence type="ECO:0000256" key="3">
    <source>
        <dbReference type="ARBA" id="ARBA00022618"/>
    </source>
</evidence>
<dbReference type="Pfam" id="PF08478">
    <property type="entry name" value="POTRA_1"/>
    <property type="match status" value="1"/>
</dbReference>